<dbReference type="STRING" id="35608.A0A2U1QH57"/>
<dbReference type="InterPro" id="IPR026961">
    <property type="entry name" value="PGG_dom"/>
</dbReference>
<dbReference type="AlphaFoldDB" id="A0A2U1QH57"/>
<evidence type="ECO:0000256" key="5">
    <source>
        <dbReference type="ARBA" id="ARBA00023043"/>
    </source>
</evidence>
<evidence type="ECO:0000256" key="3">
    <source>
        <dbReference type="ARBA" id="ARBA00022737"/>
    </source>
</evidence>
<keyword evidence="4 7" id="KW-1133">Transmembrane helix</keyword>
<comment type="subcellular location">
    <subcellularLocation>
        <location evidence="1">Membrane</location>
        <topology evidence="1">Multi-pass membrane protein</topology>
    </subcellularLocation>
</comment>
<sequence>MCYGTHLRKTYGHTGETLWNKSSGVRVLTRAHSSCCPTRPGELPELFLVGWTMAGAKRHPGSGLLMEGEITMICVDTWVPKCWFHDQIHAVKIYCERKLKAHPDNLVGIVTSGQLNTGSFLPPSYSLDTLTYTLNGLVRCEREYPDLLGGFELLFRHVWDKIVLPVRKMGAGHADMKKRIVLFTGGYYYVFSPLLSTAGAFQEPLPPSLKQGRVVLDVIDFGPRVKGKEDFKEKYLKALVDAMNDNNENEDGHYFLIEDDGFSLSQHILRSSSILPPLVAKEEAPVSRTSILLIFAVRLPMGEVTMICVDTSITNLCWFHDQIRAVEIYCERKLKAHPNNLVSIARFGQQDFGICLYPTNCLEKVTCILHALKPRKQEYTDLLQGFKLFSLGWFGQADMKKRIVVFSGRPLLSTTGELREPLPPFLKKGCVALDVIDFGPRAEGKEDSKAKYLKALVDAMNYNNEDSHYFLIEINGLSLSHHISNSIIPEETPTISIPDIPDIVEVVDSGWFNDVEEVVDSGWTVDVEEQRLVWTALKSAGTPRVGYKNRKVSKNHNLSAKDEQYKMDHSKDRVNTLLLVATLVATVTFAAAFTVPGGYKNSGPKEGQATLLRKLMLQTFVICDTIALYSSITVAVTLIWAQLGDLTLAVNALRFALPMLSISLTTMLVAFMVGVSLVVESLTWLAGFVLIFGILSIASLLTLFIPLCSPVLSTSPVLRYITCYIFHLLVLASGSSDDRHIKEQ</sequence>
<evidence type="ECO:0000256" key="1">
    <source>
        <dbReference type="ARBA" id="ARBA00004141"/>
    </source>
</evidence>
<evidence type="ECO:0000313" key="9">
    <source>
        <dbReference type="EMBL" id="PWA97312.1"/>
    </source>
</evidence>
<dbReference type="Pfam" id="PF13962">
    <property type="entry name" value="PGG"/>
    <property type="match status" value="1"/>
</dbReference>
<keyword evidence="5" id="KW-0040">ANK repeat</keyword>
<keyword evidence="2 7" id="KW-0812">Transmembrane</keyword>
<evidence type="ECO:0000259" key="8">
    <source>
        <dbReference type="Pfam" id="PF13962"/>
    </source>
</evidence>
<dbReference type="InterPro" id="IPR036465">
    <property type="entry name" value="vWFA_dom_sf"/>
</dbReference>
<dbReference type="PANTHER" id="PTHR24186:SF46">
    <property type="entry name" value="PROTEIN ACCELERATED CELL DEATH 6-LIKE"/>
    <property type="match status" value="1"/>
</dbReference>
<feature type="transmembrane region" description="Helical" evidence="7">
    <location>
        <begin position="620"/>
        <end position="643"/>
    </location>
</feature>
<evidence type="ECO:0000256" key="4">
    <source>
        <dbReference type="ARBA" id="ARBA00022989"/>
    </source>
</evidence>
<dbReference type="Gene3D" id="3.40.50.410">
    <property type="entry name" value="von Willebrand factor, type A domain"/>
    <property type="match status" value="2"/>
</dbReference>
<feature type="domain" description="PGG" evidence="8">
    <location>
        <begin position="570"/>
        <end position="677"/>
    </location>
</feature>
<dbReference type="EMBL" id="PKPP01000129">
    <property type="protein sequence ID" value="PWA97312.1"/>
    <property type="molecule type" value="Genomic_DNA"/>
</dbReference>
<accession>A0A2U1QH57</accession>
<dbReference type="OrthoDB" id="598775at2759"/>
<evidence type="ECO:0000256" key="2">
    <source>
        <dbReference type="ARBA" id="ARBA00022692"/>
    </source>
</evidence>
<evidence type="ECO:0000313" key="10">
    <source>
        <dbReference type="Proteomes" id="UP000245207"/>
    </source>
</evidence>
<reference evidence="9 10" key="1">
    <citation type="journal article" date="2018" name="Mol. Plant">
        <title>The genome of Artemisia annua provides insight into the evolution of Asteraceae family and artemisinin biosynthesis.</title>
        <authorList>
            <person name="Shen Q."/>
            <person name="Zhang L."/>
            <person name="Liao Z."/>
            <person name="Wang S."/>
            <person name="Yan T."/>
            <person name="Shi P."/>
            <person name="Liu M."/>
            <person name="Fu X."/>
            <person name="Pan Q."/>
            <person name="Wang Y."/>
            <person name="Lv Z."/>
            <person name="Lu X."/>
            <person name="Zhang F."/>
            <person name="Jiang W."/>
            <person name="Ma Y."/>
            <person name="Chen M."/>
            <person name="Hao X."/>
            <person name="Li L."/>
            <person name="Tang Y."/>
            <person name="Lv G."/>
            <person name="Zhou Y."/>
            <person name="Sun X."/>
            <person name="Brodelius P.E."/>
            <person name="Rose J.K.C."/>
            <person name="Tang K."/>
        </authorList>
    </citation>
    <scope>NUCLEOTIDE SEQUENCE [LARGE SCALE GENOMIC DNA]</scope>
    <source>
        <strain evidence="10">cv. Huhao1</strain>
        <tissue evidence="9">Leaf</tissue>
    </source>
</reference>
<feature type="transmembrane region" description="Helical" evidence="7">
    <location>
        <begin position="577"/>
        <end position="599"/>
    </location>
</feature>
<keyword evidence="6 7" id="KW-0472">Membrane</keyword>
<evidence type="ECO:0000256" key="6">
    <source>
        <dbReference type="ARBA" id="ARBA00023136"/>
    </source>
</evidence>
<gene>
    <name evidence="9" type="ORF">CTI12_AA029840</name>
</gene>
<organism evidence="9 10">
    <name type="scientific">Artemisia annua</name>
    <name type="common">Sweet wormwood</name>
    <dbReference type="NCBI Taxonomy" id="35608"/>
    <lineage>
        <taxon>Eukaryota</taxon>
        <taxon>Viridiplantae</taxon>
        <taxon>Streptophyta</taxon>
        <taxon>Embryophyta</taxon>
        <taxon>Tracheophyta</taxon>
        <taxon>Spermatophyta</taxon>
        <taxon>Magnoliopsida</taxon>
        <taxon>eudicotyledons</taxon>
        <taxon>Gunneridae</taxon>
        <taxon>Pentapetalae</taxon>
        <taxon>asterids</taxon>
        <taxon>campanulids</taxon>
        <taxon>Asterales</taxon>
        <taxon>Asteraceae</taxon>
        <taxon>Asteroideae</taxon>
        <taxon>Anthemideae</taxon>
        <taxon>Artemisiinae</taxon>
        <taxon>Artemisia</taxon>
    </lineage>
</organism>
<proteinExistence type="predicted"/>
<feature type="transmembrane region" description="Helical" evidence="7">
    <location>
        <begin position="682"/>
        <end position="705"/>
    </location>
</feature>
<comment type="caution">
    <text evidence="9">The sequence shown here is derived from an EMBL/GenBank/DDBJ whole genome shotgun (WGS) entry which is preliminary data.</text>
</comment>
<keyword evidence="10" id="KW-1185">Reference proteome</keyword>
<evidence type="ECO:0000256" key="7">
    <source>
        <dbReference type="SAM" id="Phobius"/>
    </source>
</evidence>
<dbReference type="PANTHER" id="PTHR24186">
    <property type="entry name" value="PROTEIN PHOSPHATASE 1 REGULATORY SUBUNIT"/>
    <property type="match status" value="1"/>
</dbReference>
<protein>
    <submittedName>
        <fullName evidence="9">PGG domain-containing protein</fullName>
    </submittedName>
</protein>
<keyword evidence="3" id="KW-0677">Repeat</keyword>
<dbReference type="Proteomes" id="UP000245207">
    <property type="component" value="Unassembled WGS sequence"/>
</dbReference>
<feature type="transmembrane region" description="Helical" evidence="7">
    <location>
        <begin position="655"/>
        <end position="675"/>
    </location>
</feature>
<dbReference type="GO" id="GO:0005886">
    <property type="term" value="C:plasma membrane"/>
    <property type="evidence" value="ECO:0007669"/>
    <property type="project" value="TreeGrafter"/>
</dbReference>
<feature type="transmembrane region" description="Helical" evidence="7">
    <location>
        <begin position="717"/>
        <end position="734"/>
    </location>
</feature>
<name>A0A2U1QH57_ARTAN</name>